<evidence type="ECO:0000313" key="7">
    <source>
        <dbReference type="EMBL" id="GGK78691.1"/>
    </source>
</evidence>
<keyword evidence="3 4" id="KW-0443">Lipid metabolism</keyword>
<name>A0ABQ2FE36_9MICO</name>
<dbReference type="SUPFAM" id="SSF52151">
    <property type="entry name" value="FabD/lysophospholipase-like"/>
    <property type="match status" value="1"/>
</dbReference>
<evidence type="ECO:0000256" key="3">
    <source>
        <dbReference type="ARBA" id="ARBA00023098"/>
    </source>
</evidence>
<feature type="active site" description="Nucleophile" evidence="4">
    <location>
        <position position="67"/>
    </location>
</feature>
<dbReference type="PANTHER" id="PTHR14226:SF29">
    <property type="entry name" value="NEUROPATHY TARGET ESTERASE SWS"/>
    <property type="match status" value="1"/>
</dbReference>
<protein>
    <submittedName>
        <fullName evidence="7">Phosphoesterase</fullName>
    </submittedName>
</protein>
<dbReference type="InterPro" id="IPR016035">
    <property type="entry name" value="Acyl_Trfase/lysoPLipase"/>
</dbReference>
<evidence type="ECO:0000256" key="1">
    <source>
        <dbReference type="ARBA" id="ARBA00022801"/>
    </source>
</evidence>
<dbReference type="InterPro" id="IPR050301">
    <property type="entry name" value="NTE"/>
</dbReference>
<evidence type="ECO:0000259" key="6">
    <source>
        <dbReference type="PROSITE" id="PS51635"/>
    </source>
</evidence>
<dbReference type="RefSeq" id="WP_022922166.1">
    <property type="nucleotide sequence ID" value="NZ_BMLB01000006.1"/>
</dbReference>
<feature type="region of interest" description="Disordered" evidence="5">
    <location>
        <begin position="1"/>
        <end position="24"/>
    </location>
</feature>
<dbReference type="InterPro" id="IPR002641">
    <property type="entry name" value="PNPLA_dom"/>
</dbReference>
<gene>
    <name evidence="7" type="primary">ychK</name>
    <name evidence="7" type="ORF">GCM10011509_29030</name>
</gene>
<dbReference type="Proteomes" id="UP000662111">
    <property type="component" value="Unassembled WGS sequence"/>
</dbReference>
<keyword evidence="8" id="KW-1185">Reference proteome</keyword>
<dbReference type="Gene3D" id="3.40.1090.10">
    <property type="entry name" value="Cytosolic phospholipase A2 catalytic domain"/>
    <property type="match status" value="2"/>
</dbReference>
<dbReference type="PANTHER" id="PTHR14226">
    <property type="entry name" value="NEUROPATHY TARGET ESTERASE/SWISS CHEESE D.MELANOGASTER"/>
    <property type="match status" value="1"/>
</dbReference>
<evidence type="ECO:0000313" key="8">
    <source>
        <dbReference type="Proteomes" id="UP000662111"/>
    </source>
</evidence>
<comment type="caution">
    <text evidence="7">The sequence shown here is derived from an EMBL/GenBank/DDBJ whole genome shotgun (WGS) entry which is preliminary data.</text>
</comment>
<feature type="short sequence motif" description="GXSXG" evidence="4">
    <location>
        <begin position="65"/>
        <end position="69"/>
    </location>
</feature>
<dbReference type="PROSITE" id="PS51635">
    <property type="entry name" value="PNPLA"/>
    <property type="match status" value="1"/>
</dbReference>
<evidence type="ECO:0000256" key="5">
    <source>
        <dbReference type="SAM" id="MobiDB-lite"/>
    </source>
</evidence>
<feature type="short sequence motif" description="DGA/G" evidence="4">
    <location>
        <begin position="178"/>
        <end position="180"/>
    </location>
</feature>
<dbReference type="EMBL" id="BMLB01000006">
    <property type="protein sequence ID" value="GGK78691.1"/>
    <property type="molecule type" value="Genomic_DNA"/>
</dbReference>
<sequence length="309" mass="33051">MSPQIRPRSGVARTSARETREAREAPAANAQIGLVLGGGGARGLCHVGVLRVLEQLGVRADVISGTSMGGLVGAFVAAGYSAAELEDIATDMRWRRLIDWNPLSGRLLNTRGFEEWLAGVLPATFEELELPLVLTATNINDGRIYYARSGDLIRALRATTAYPGVIEPVRIGGDTLVDGGLLNQIPVDGALLHGVRRVLAVNATPLSQIDHPGEDAGALRRFRGGWTSLKELMRAADVMQAQLTMSRLSFYKPDLVIDPAIDGVEIGDFHKVRQAIEAGAEAAQQRAEELTELFGPGTRALGGRALEES</sequence>
<dbReference type="CDD" id="cd07205">
    <property type="entry name" value="Pat_PNPLA6_PNPLA7_NTE1_like"/>
    <property type="match status" value="1"/>
</dbReference>
<keyword evidence="2 4" id="KW-0442">Lipid degradation</keyword>
<feature type="domain" description="PNPLA" evidence="6">
    <location>
        <begin position="34"/>
        <end position="191"/>
    </location>
</feature>
<keyword evidence="1 4" id="KW-0378">Hydrolase</keyword>
<proteinExistence type="predicted"/>
<dbReference type="Pfam" id="PF01734">
    <property type="entry name" value="Patatin"/>
    <property type="match status" value="1"/>
</dbReference>
<evidence type="ECO:0000256" key="4">
    <source>
        <dbReference type="PROSITE-ProRule" id="PRU01161"/>
    </source>
</evidence>
<feature type="active site" description="Proton acceptor" evidence="4">
    <location>
        <position position="178"/>
    </location>
</feature>
<accession>A0ABQ2FE36</accession>
<evidence type="ECO:0000256" key="2">
    <source>
        <dbReference type="ARBA" id="ARBA00022963"/>
    </source>
</evidence>
<feature type="short sequence motif" description="GXGXXG" evidence="4">
    <location>
        <begin position="38"/>
        <end position="43"/>
    </location>
</feature>
<feature type="compositionally biased region" description="Basic and acidic residues" evidence="5">
    <location>
        <begin position="15"/>
        <end position="24"/>
    </location>
</feature>
<reference evidence="8" key="1">
    <citation type="journal article" date="2019" name="Int. J. Syst. Evol. Microbiol.">
        <title>The Global Catalogue of Microorganisms (GCM) 10K type strain sequencing project: providing services to taxonomists for standard genome sequencing and annotation.</title>
        <authorList>
            <consortium name="The Broad Institute Genomics Platform"/>
            <consortium name="The Broad Institute Genome Sequencing Center for Infectious Disease"/>
            <person name="Wu L."/>
            <person name="Ma J."/>
        </authorList>
    </citation>
    <scope>NUCLEOTIDE SEQUENCE [LARGE SCALE GENOMIC DNA]</scope>
    <source>
        <strain evidence="8">CGMCC 1.5362</strain>
    </source>
</reference>
<organism evidence="7 8">
    <name type="scientific">Ornithinimicrobium pekingense</name>
    <dbReference type="NCBI Taxonomy" id="384677"/>
    <lineage>
        <taxon>Bacteria</taxon>
        <taxon>Bacillati</taxon>
        <taxon>Actinomycetota</taxon>
        <taxon>Actinomycetes</taxon>
        <taxon>Micrococcales</taxon>
        <taxon>Ornithinimicrobiaceae</taxon>
        <taxon>Ornithinimicrobium</taxon>
    </lineage>
</organism>